<dbReference type="Pfam" id="PF07336">
    <property type="entry name" value="ABATE"/>
    <property type="match status" value="1"/>
</dbReference>
<protein>
    <recommendedName>
        <fullName evidence="1">Zinc finger CGNR domain-containing protein</fullName>
    </recommendedName>
</protein>
<organism evidence="2 3">
    <name type="scientific">Paramesorhizobium deserti</name>
    <dbReference type="NCBI Taxonomy" id="1494590"/>
    <lineage>
        <taxon>Bacteria</taxon>
        <taxon>Pseudomonadati</taxon>
        <taxon>Pseudomonadota</taxon>
        <taxon>Alphaproteobacteria</taxon>
        <taxon>Hyphomicrobiales</taxon>
        <taxon>Phyllobacteriaceae</taxon>
        <taxon>Paramesorhizobium</taxon>
    </lineage>
</organism>
<dbReference type="Gene3D" id="1.10.3300.10">
    <property type="entry name" value="Jann2411-like domain"/>
    <property type="match status" value="1"/>
</dbReference>
<keyword evidence="3" id="KW-1185">Reference proteome</keyword>
<dbReference type="EMBL" id="LNTU01000004">
    <property type="protein sequence ID" value="KXF77976.1"/>
    <property type="molecule type" value="Genomic_DNA"/>
</dbReference>
<evidence type="ECO:0000313" key="2">
    <source>
        <dbReference type="EMBL" id="KXF77976.1"/>
    </source>
</evidence>
<gene>
    <name evidence="2" type="ORF">ATN84_24505</name>
</gene>
<proteinExistence type="predicted"/>
<feature type="domain" description="Zinc finger CGNR" evidence="1">
    <location>
        <begin position="162"/>
        <end position="203"/>
    </location>
</feature>
<dbReference type="InterPro" id="IPR023286">
    <property type="entry name" value="ABATE_dom_sf"/>
</dbReference>
<dbReference type="InterPro" id="IPR010852">
    <property type="entry name" value="ABATE"/>
</dbReference>
<dbReference type="PANTHER" id="PTHR35525">
    <property type="entry name" value="BLL6575 PROTEIN"/>
    <property type="match status" value="1"/>
</dbReference>
<dbReference type="InterPro" id="IPR021005">
    <property type="entry name" value="Znf_CGNR"/>
</dbReference>
<evidence type="ECO:0000313" key="3">
    <source>
        <dbReference type="Proteomes" id="UP000070107"/>
    </source>
</evidence>
<dbReference type="AlphaFoldDB" id="A0A135HXN8"/>
<name>A0A135HXN8_9HYPH</name>
<dbReference type="Proteomes" id="UP000070107">
    <property type="component" value="Unassembled WGS sequence"/>
</dbReference>
<dbReference type="SUPFAM" id="SSF160904">
    <property type="entry name" value="Jann2411-like"/>
    <property type="match status" value="1"/>
</dbReference>
<accession>A0A135HXN8</accession>
<evidence type="ECO:0000259" key="1">
    <source>
        <dbReference type="Pfam" id="PF11706"/>
    </source>
</evidence>
<dbReference type="Pfam" id="PF11706">
    <property type="entry name" value="zf-CGNR"/>
    <property type="match status" value="1"/>
</dbReference>
<comment type="caution">
    <text evidence="2">The sequence shown here is derived from an EMBL/GenBank/DDBJ whole genome shotgun (WGS) entry which is preliminary data.</text>
</comment>
<reference evidence="2 3" key="1">
    <citation type="submission" date="2015-11" db="EMBL/GenBank/DDBJ databases">
        <title>Draft genome sequence of Paramesorhizobium deserti A-3-E, a strain highly resistant to diverse beta-lactam antibiotics.</title>
        <authorList>
            <person name="Lv R."/>
            <person name="Yang X."/>
            <person name="Fang N."/>
            <person name="Guo J."/>
            <person name="Luo X."/>
            <person name="Peng F."/>
            <person name="Yang R."/>
            <person name="Cui Y."/>
            <person name="Fang C."/>
            <person name="Song Y."/>
        </authorList>
    </citation>
    <scope>NUCLEOTIDE SEQUENCE [LARGE SCALE GENOMIC DNA]</scope>
    <source>
        <strain evidence="2 3">A-3-E</strain>
    </source>
</reference>
<dbReference type="PANTHER" id="PTHR35525:SF3">
    <property type="entry name" value="BLL6575 PROTEIN"/>
    <property type="match status" value="1"/>
</dbReference>
<sequence>MHFTSYNFSMAIEWNEHRFSGGALALDMVNTVIYREMPDRRFDRFEDREEIPRFAEAAVRYRAEELGGAVLMPPGNETETGEMLSLREAINALFRRTAIEGAAVGAGALAAFLSRGAVLTHRLPPEMALPLGPDLREGKILPLGAAAFLSGLRLIQPERLSRIRVCPNCHWLYIDNSRNRSRRWCDMNVCGNRAKAKRHYERKRAGTGKDRASH</sequence>
<dbReference type="STRING" id="1494590.ATN84_24505"/>